<keyword evidence="3" id="KW-1185">Reference proteome</keyword>
<dbReference type="InterPro" id="IPR050378">
    <property type="entry name" value="Metallo-dep_Hydrolases_sf"/>
</dbReference>
<sequence length="481" mass="51356">MNNDLHDAPFDLIFDRATVIDGTGAPSYVADVAISGDRIGMIGDLSDRAAVRRVDAKGLILSPGFIDVHTHQDNALLVGPEMAPSVSQGITTIVTGNCGISLAPLVRDTVPAPLDLLVSGTSGPFIFSTFAAYLDAVRSASPAVNAAPLVGHSTLRVAVMEDVTQPATDAEIEAMKALLDECMRAGAIGMSSGLFYPPARGSKADEVVALLEVVSAYGGVYTTHMRDEADAIMDSLDESFNTARSADVPLIISHHKCMGQRNFGRSVDTLARIDAAAEEQSIALDAYPYVAGSSSLLHDLAAKSSSTQITWSTPYPDLAGRTVTDIAAEWGISEDAAIDRLKPGGAIYHMMSQEDLDRIISHPKCMIGSDGLPHDKMPHPRLWGTFPRVLGHFCRERGLFPLEDIVRRMTQLPAQEYGLVDRGTLRVGAFADLVLFDADRVGDRATYDDPATPADGIEMVVVNGQQVGGTRRSGRVLTRQG</sequence>
<dbReference type="SUPFAM" id="SSF51556">
    <property type="entry name" value="Metallo-dependent hydrolases"/>
    <property type="match status" value="1"/>
</dbReference>
<dbReference type="PANTHER" id="PTHR11647:SF1">
    <property type="entry name" value="COLLAPSIN RESPONSE MEDIATOR PROTEIN"/>
    <property type="match status" value="1"/>
</dbReference>
<protein>
    <submittedName>
        <fullName evidence="2">D-aminoacylase</fullName>
    </submittedName>
</protein>
<feature type="domain" description="Amidohydrolase 3" evidence="1">
    <location>
        <begin position="334"/>
        <end position="467"/>
    </location>
</feature>
<dbReference type="Gene3D" id="3.30.1490.130">
    <property type="entry name" value="D-aminoacylase. Domain 3"/>
    <property type="match status" value="1"/>
</dbReference>
<evidence type="ECO:0000259" key="1">
    <source>
        <dbReference type="Pfam" id="PF07969"/>
    </source>
</evidence>
<dbReference type="Gene3D" id="3.20.20.140">
    <property type="entry name" value="Metal-dependent hydrolases"/>
    <property type="match status" value="1"/>
</dbReference>
<feature type="domain" description="Amidohydrolase 3" evidence="1">
    <location>
        <begin position="54"/>
        <end position="207"/>
    </location>
</feature>
<dbReference type="GO" id="GO:0016811">
    <property type="term" value="F:hydrolase activity, acting on carbon-nitrogen (but not peptide) bonds, in linear amides"/>
    <property type="evidence" value="ECO:0007669"/>
    <property type="project" value="InterPro"/>
</dbReference>
<dbReference type="InterPro" id="IPR023100">
    <property type="entry name" value="D-aminoacylase_insert_dom_sf"/>
</dbReference>
<reference evidence="2 3" key="1">
    <citation type="submission" date="2018-05" db="EMBL/GenBank/DDBJ databases">
        <title>Complete Genome Sequence of the Nonylphenol-Degrading Bacterium Sphingobium amiense DSM 16289T.</title>
        <authorList>
            <person name="Ootsuka M."/>
            <person name="Nishizawa T."/>
            <person name="Ohta H."/>
        </authorList>
    </citation>
    <scope>NUCLEOTIDE SEQUENCE [LARGE SCALE GENOMIC DNA]</scope>
    <source>
        <strain evidence="2 3">DSM 16289</strain>
    </source>
</reference>
<accession>A0A494W0J6</accession>
<dbReference type="InterPro" id="IPR032466">
    <property type="entry name" value="Metal_Hydrolase"/>
</dbReference>
<evidence type="ECO:0000313" key="2">
    <source>
        <dbReference type="EMBL" id="BBD98114.1"/>
    </source>
</evidence>
<dbReference type="PANTHER" id="PTHR11647">
    <property type="entry name" value="HYDRANTOINASE/DIHYDROPYRIMIDINASE FAMILY MEMBER"/>
    <property type="match status" value="1"/>
</dbReference>
<name>A0A494W0J6_9SPHN</name>
<dbReference type="InterPro" id="IPR013108">
    <property type="entry name" value="Amidohydro_3"/>
</dbReference>
<proteinExistence type="predicted"/>
<dbReference type="CDD" id="cd01297">
    <property type="entry name" value="D-aminoacylase"/>
    <property type="match status" value="1"/>
</dbReference>
<dbReference type="AlphaFoldDB" id="A0A494W0J6"/>
<organism evidence="2 3">
    <name type="scientific">Sphingobium amiense</name>
    <dbReference type="NCBI Taxonomy" id="135719"/>
    <lineage>
        <taxon>Bacteria</taxon>
        <taxon>Pseudomonadati</taxon>
        <taxon>Pseudomonadota</taxon>
        <taxon>Alphaproteobacteria</taxon>
        <taxon>Sphingomonadales</taxon>
        <taxon>Sphingomonadaceae</taxon>
        <taxon>Sphingobium</taxon>
    </lineage>
</organism>
<dbReference type="RefSeq" id="WP_066700213.1">
    <property type="nucleotide sequence ID" value="NZ_AP018664.1"/>
</dbReference>
<dbReference type="EMBL" id="AP018664">
    <property type="protein sequence ID" value="BBD98114.1"/>
    <property type="molecule type" value="Genomic_DNA"/>
</dbReference>
<dbReference type="InterPro" id="IPR011059">
    <property type="entry name" value="Metal-dep_hydrolase_composite"/>
</dbReference>
<evidence type="ECO:0000313" key="3">
    <source>
        <dbReference type="Proteomes" id="UP000279959"/>
    </source>
</evidence>
<dbReference type="Pfam" id="PF07969">
    <property type="entry name" value="Amidohydro_3"/>
    <property type="match status" value="2"/>
</dbReference>
<dbReference type="SUPFAM" id="SSF51338">
    <property type="entry name" value="Composite domain of metallo-dependent hydrolases"/>
    <property type="match status" value="1"/>
</dbReference>
<dbReference type="Gene3D" id="2.30.40.10">
    <property type="entry name" value="Urease, subunit C, domain 1"/>
    <property type="match status" value="1"/>
</dbReference>
<gene>
    <name evidence="2" type="ORF">SAMIE_1016150</name>
</gene>
<dbReference type="KEGG" id="sami:SAMIE_1016150"/>
<dbReference type="Proteomes" id="UP000279959">
    <property type="component" value="Chromosome"/>
</dbReference>